<dbReference type="Gene3D" id="3.80.10.10">
    <property type="entry name" value="Ribonuclease Inhibitor"/>
    <property type="match status" value="1"/>
</dbReference>
<keyword evidence="13" id="KW-0675">Receptor</keyword>
<dbReference type="InterPro" id="IPR001611">
    <property type="entry name" value="Leu-rich_rpt"/>
</dbReference>
<keyword evidence="4 16" id="KW-0812">Transmembrane</keyword>
<comment type="caution">
    <text evidence="18">The sequence shown here is derived from an EMBL/GenBank/DDBJ whole genome shotgun (WGS) entry which is preliminary data.</text>
</comment>
<evidence type="ECO:0000256" key="9">
    <source>
        <dbReference type="ARBA" id="ARBA00023125"/>
    </source>
</evidence>
<evidence type="ECO:0000313" key="18">
    <source>
        <dbReference type="EMBL" id="KAF2578619.1"/>
    </source>
</evidence>
<gene>
    <name evidence="18" type="ORF">F2Q68_00000192</name>
</gene>
<proteinExistence type="predicted"/>
<evidence type="ECO:0000256" key="6">
    <source>
        <dbReference type="ARBA" id="ARBA00022737"/>
    </source>
</evidence>
<keyword evidence="5" id="KW-0732">Signal</keyword>
<organism evidence="18 19">
    <name type="scientific">Brassica cretica</name>
    <name type="common">Mustard</name>
    <dbReference type="NCBI Taxonomy" id="69181"/>
    <lineage>
        <taxon>Eukaryota</taxon>
        <taxon>Viridiplantae</taxon>
        <taxon>Streptophyta</taxon>
        <taxon>Embryophyta</taxon>
        <taxon>Tracheophyta</taxon>
        <taxon>Spermatophyta</taxon>
        <taxon>Magnoliopsida</taxon>
        <taxon>eudicotyledons</taxon>
        <taxon>Gunneridae</taxon>
        <taxon>Pentapetalae</taxon>
        <taxon>rosids</taxon>
        <taxon>malvids</taxon>
        <taxon>Brassicales</taxon>
        <taxon>Brassicaceae</taxon>
        <taxon>Brassiceae</taxon>
        <taxon>Brassica</taxon>
    </lineage>
</organism>
<evidence type="ECO:0000256" key="12">
    <source>
        <dbReference type="ARBA" id="ARBA00023163"/>
    </source>
</evidence>
<name>A0A8S9JA17_BRACR</name>
<evidence type="ECO:0000256" key="4">
    <source>
        <dbReference type="ARBA" id="ARBA00022692"/>
    </source>
</evidence>
<accession>A0A8S9JA17</accession>
<dbReference type="Pfam" id="PF14144">
    <property type="entry name" value="DOG1"/>
    <property type="match status" value="1"/>
</dbReference>
<comment type="subcellular location">
    <subcellularLocation>
        <location evidence="2">Membrane</location>
    </subcellularLocation>
    <subcellularLocation>
        <location evidence="1">Nucleus</location>
    </subcellularLocation>
</comment>
<evidence type="ECO:0000256" key="3">
    <source>
        <dbReference type="ARBA" id="ARBA00022614"/>
    </source>
</evidence>
<keyword evidence="3" id="KW-0433">Leucine-rich repeat</keyword>
<dbReference type="GO" id="GO:0016020">
    <property type="term" value="C:membrane"/>
    <property type="evidence" value="ECO:0007669"/>
    <property type="project" value="UniProtKB-SubCell"/>
</dbReference>
<keyword evidence="8" id="KW-0805">Transcription regulation</keyword>
<dbReference type="Pfam" id="PF00560">
    <property type="entry name" value="LRR_1"/>
    <property type="match status" value="3"/>
</dbReference>
<dbReference type="EMBL" id="QGKW02001660">
    <property type="protein sequence ID" value="KAF2578619.1"/>
    <property type="molecule type" value="Genomic_DNA"/>
</dbReference>
<dbReference type="InterPro" id="IPR032675">
    <property type="entry name" value="LRR_dom_sf"/>
</dbReference>
<keyword evidence="12" id="KW-0804">Transcription</keyword>
<evidence type="ECO:0000256" key="10">
    <source>
        <dbReference type="ARBA" id="ARBA00023136"/>
    </source>
</evidence>
<feature type="compositionally biased region" description="Low complexity" evidence="15">
    <location>
        <begin position="352"/>
        <end position="363"/>
    </location>
</feature>
<dbReference type="PANTHER" id="PTHR45693">
    <property type="entry name" value="TRANSCRIPTION FACTOR TGA9"/>
    <property type="match status" value="1"/>
</dbReference>
<evidence type="ECO:0000313" key="19">
    <source>
        <dbReference type="Proteomes" id="UP000712281"/>
    </source>
</evidence>
<dbReference type="InterPro" id="IPR013210">
    <property type="entry name" value="LRR_N_plant-typ"/>
</dbReference>
<evidence type="ECO:0000256" key="2">
    <source>
        <dbReference type="ARBA" id="ARBA00004370"/>
    </source>
</evidence>
<keyword evidence="7 16" id="KW-1133">Transmembrane helix</keyword>
<evidence type="ECO:0000256" key="7">
    <source>
        <dbReference type="ARBA" id="ARBA00022989"/>
    </source>
</evidence>
<keyword evidence="9" id="KW-0238">DNA-binding</keyword>
<feature type="region of interest" description="Disordered" evidence="15">
    <location>
        <begin position="326"/>
        <end position="429"/>
    </location>
</feature>
<dbReference type="PANTHER" id="PTHR45693:SF13">
    <property type="entry name" value="TRANSCRIPTION FACTOR TGA10"/>
    <property type="match status" value="1"/>
</dbReference>
<keyword evidence="11" id="KW-0010">Activator</keyword>
<sequence length="669" mass="74540">MTTKQQSRYLAAIISTVMLFTLAETYTNPLEVSALEDLHKSLNNPQQLRGWRFEGGGDPCGELWIGVYCSGSSIVALQLRGLSLLGSLGNNLHRLHSLKNMDVSFNNLQGDIPFGLPPNATHLNMAYNNLTQSLLFSLPLMTSLLSLNLSHNSLSGPLANVFSGLQIKEMDLSFNNLTGDLPSSFGTLMNLNSLYLQNNRFTGSIIYLADLPLTDLNIEDNQFSGIFPSSFQSIPHLWIWGNKFHVEPNYKPWKFPLDVIPMIQNARGYPTTQSSAIMDFPRPQKVRKKKKGLGAVSIVLLVGGLALLGTFFAVFAVRMSHHRRSQNLAASQRSSNSTTYSLPTDNTRLVAPSSSTRPSSEPSMDLTNHSQFQLPQPSKSIKKEGNRKGPASSDYDIPKASDPKGVFFGGDQQQGGLPTGPGNTSSDFENRKMRIIEYMQREAEAAVFDMEYTRWQEEQQRLLTELRMATQEHLAENELRMFVDNCLAHYDHLINLKAMVAKTDVFHLISGAWKSPAERCFLWMGGFRPSEIIKVIVNQIEQLTEQQIVGICGLQQSTQEAEEALSQGLEALNQSLSDSIVSDSLSPASAQFPPHLSNFMSHMSLALNKLSALEGFVLQADNLRHQTIHRLNQLLTTRQEARCILAVAEYFHRLQALSSLWLARPRQDG</sequence>
<evidence type="ECO:0000259" key="17">
    <source>
        <dbReference type="PROSITE" id="PS51806"/>
    </source>
</evidence>
<evidence type="ECO:0000256" key="8">
    <source>
        <dbReference type="ARBA" id="ARBA00023015"/>
    </source>
</evidence>
<evidence type="ECO:0000256" key="5">
    <source>
        <dbReference type="ARBA" id="ARBA00022729"/>
    </source>
</evidence>
<dbReference type="GO" id="GO:0043565">
    <property type="term" value="F:sequence-specific DNA binding"/>
    <property type="evidence" value="ECO:0007669"/>
    <property type="project" value="InterPro"/>
</dbReference>
<feature type="transmembrane region" description="Helical" evidence="16">
    <location>
        <begin position="292"/>
        <end position="317"/>
    </location>
</feature>
<evidence type="ECO:0000256" key="11">
    <source>
        <dbReference type="ARBA" id="ARBA00023159"/>
    </source>
</evidence>
<keyword evidence="10 16" id="KW-0472">Membrane</keyword>
<dbReference type="PROSITE" id="PS51806">
    <property type="entry name" value="DOG1"/>
    <property type="match status" value="1"/>
</dbReference>
<evidence type="ECO:0000256" key="1">
    <source>
        <dbReference type="ARBA" id="ARBA00004123"/>
    </source>
</evidence>
<keyword evidence="14" id="KW-0539">Nucleus</keyword>
<dbReference type="Pfam" id="PF08263">
    <property type="entry name" value="LRRNT_2"/>
    <property type="match status" value="1"/>
</dbReference>
<dbReference type="InterPro" id="IPR025422">
    <property type="entry name" value="TGA_domain"/>
</dbReference>
<dbReference type="GO" id="GO:0006351">
    <property type="term" value="P:DNA-templated transcription"/>
    <property type="evidence" value="ECO:0007669"/>
    <property type="project" value="InterPro"/>
</dbReference>
<feature type="compositionally biased region" description="Polar residues" evidence="15">
    <location>
        <begin position="365"/>
        <end position="379"/>
    </location>
</feature>
<reference evidence="18" key="1">
    <citation type="submission" date="2019-12" db="EMBL/GenBank/DDBJ databases">
        <title>Genome sequencing and annotation of Brassica cretica.</title>
        <authorList>
            <person name="Studholme D.J."/>
            <person name="Sarris P.F."/>
        </authorList>
    </citation>
    <scope>NUCLEOTIDE SEQUENCE</scope>
    <source>
        <strain evidence="18">PFS-001/15</strain>
        <tissue evidence="18">Leaf</tissue>
    </source>
</reference>
<evidence type="ECO:0000256" key="14">
    <source>
        <dbReference type="ARBA" id="ARBA00023242"/>
    </source>
</evidence>
<evidence type="ECO:0000256" key="13">
    <source>
        <dbReference type="ARBA" id="ARBA00023170"/>
    </source>
</evidence>
<evidence type="ECO:0000256" key="16">
    <source>
        <dbReference type="SAM" id="Phobius"/>
    </source>
</evidence>
<evidence type="ECO:0000256" key="15">
    <source>
        <dbReference type="SAM" id="MobiDB-lite"/>
    </source>
</evidence>
<feature type="compositionally biased region" description="Polar residues" evidence="15">
    <location>
        <begin position="326"/>
        <end position="347"/>
    </location>
</feature>
<protein>
    <recommendedName>
        <fullName evidence="17">DOG1 domain-containing protein</fullName>
    </recommendedName>
</protein>
<feature type="domain" description="DOG1" evidence="17">
    <location>
        <begin position="445"/>
        <end position="664"/>
    </location>
</feature>
<dbReference type="GO" id="GO:0005634">
    <property type="term" value="C:nucleus"/>
    <property type="evidence" value="ECO:0007669"/>
    <property type="project" value="UniProtKB-SubCell"/>
</dbReference>
<dbReference type="FunFam" id="3.80.10.10:FF:000062">
    <property type="entry name" value="protein STRUBBELIG-RECEPTOR FAMILY 3"/>
    <property type="match status" value="1"/>
</dbReference>
<dbReference type="SUPFAM" id="SSF52058">
    <property type="entry name" value="L domain-like"/>
    <property type="match status" value="1"/>
</dbReference>
<dbReference type="Proteomes" id="UP000712281">
    <property type="component" value="Unassembled WGS sequence"/>
</dbReference>
<keyword evidence="6" id="KW-0677">Repeat</keyword>
<dbReference type="AlphaFoldDB" id="A0A8S9JA17"/>